<evidence type="ECO:0000259" key="1">
    <source>
        <dbReference type="PROSITE" id="PS51029"/>
    </source>
</evidence>
<dbReference type="Proteomes" id="UP000078492">
    <property type="component" value="Unassembled WGS sequence"/>
</dbReference>
<dbReference type="PROSITE" id="PS51029">
    <property type="entry name" value="MADF"/>
    <property type="match status" value="1"/>
</dbReference>
<organism evidence="2 3">
    <name type="scientific">Trachymyrmex cornetzi</name>
    <dbReference type="NCBI Taxonomy" id="471704"/>
    <lineage>
        <taxon>Eukaryota</taxon>
        <taxon>Metazoa</taxon>
        <taxon>Ecdysozoa</taxon>
        <taxon>Arthropoda</taxon>
        <taxon>Hexapoda</taxon>
        <taxon>Insecta</taxon>
        <taxon>Pterygota</taxon>
        <taxon>Neoptera</taxon>
        <taxon>Endopterygota</taxon>
        <taxon>Hymenoptera</taxon>
        <taxon>Apocrita</taxon>
        <taxon>Aculeata</taxon>
        <taxon>Formicoidea</taxon>
        <taxon>Formicidae</taxon>
        <taxon>Myrmicinae</taxon>
        <taxon>Trachymyrmex</taxon>
    </lineage>
</organism>
<keyword evidence="3" id="KW-1185">Reference proteome</keyword>
<proteinExistence type="predicted"/>
<sequence>MSLKWNENVILIFLNAYQKHPCLWNPYYVKYYDCLAKNDALKNIIKELNIPELNISDCLEQIKLIRKKYGQEQIRVIKGFQSGKLYESPFAWFPIMVEMLTKVIDDESKLQNRTVKMLSPVKDCITIPYDNNSRYKNVSNFSCMQDYKTKSRKNRNFEHESEGQSNTQLLQCPSCGWEDINPNKLDIKTVKTTYENIKPLNTVPCPEYSNLANKLNGGYKAHRIIDNMYQGKYENIISCPTFSSGLPSYTGYSTDISKTNYIYYPQSTCNYINQQMKQTTPVAIVASKPKFCTRKTQLSSKQLFPERQTKQVGTIIEQYNKGIQNTVYVSKGKTDIVQKCYREIQSKPLTSQEVSKQVAVNTVEQCDKEIQNTICASPSNCQVFQIYSSTQEVKPIDANTMKCPTNDMRNTIGIKLKIVEGSMPNFILITTDGNYLSLIQRDLEEFTTNKCQKDTASEVTVCEQIPSKFLNENIHSDTSSAAELESLSCLPCLEKTEKDNTIAMFTETLLEIMKHAFVMNNWSKRQILNKLYCRSKSKSTCPLRKNSALNSNQTQDIKEDVVDHFTTYANSKDVEVLYEPSTSKIRDYSLSENDTTYAETTMDEPFVKDKDVTASTENHDIGLNISLPQILLRDSETQYTPKQLQDTGIVTDPNFEEKISVATQNREPILIRVIKSNNSGDILKLDKETCVRDAHVLWNVDKYSKNMYQKYSVRKLLHSGISHVCEKEVNCIDYRTSLLRTVPNPSNGIYRYYKECRSSLPCHHDWIKANITNLGISSIQRVSRIPLYARSRKYTQRRTDLYRMSRSYV</sequence>
<feature type="domain" description="MADF" evidence="1">
    <location>
        <begin position="12"/>
        <end position="104"/>
    </location>
</feature>
<protein>
    <recommendedName>
        <fullName evidence="1">MADF domain-containing protein</fullName>
    </recommendedName>
</protein>
<gene>
    <name evidence="2" type="ORF">ALC57_16072</name>
</gene>
<evidence type="ECO:0000313" key="3">
    <source>
        <dbReference type="Proteomes" id="UP000078492"/>
    </source>
</evidence>
<dbReference type="InterPro" id="IPR006578">
    <property type="entry name" value="MADF-dom"/>
</dbReference>
<name>A0A151IVM1_9HYME</name>
<dbReference type="SMART" id="SM00595">
    <property type="entry name" value="MADF"/>
    <property type="match status" value="1"/>
</dbReference>
<evidence type="ECO:0000313" key="2">
    <source>
        <dbReference type="EMBL" id="KYN11738.1"/>
    </source>
</evidence>
<reference evidence="2 3" key="1">
    <citation type="submission" date="2015-09" db="EMBL/GenBank/DDBJ databases">
        <title>Trachymyrmex cornetzi WGS genome.</title>
        <authorList>
            <person name="Nygaard S."/>
            <person name="Hu H."/>
            <person name="Boomsma J."/>
            <person name="Zhang G."/>
        </authorList>
    </citation>
    <scope>NUCLEOTIDE SEQUENCE [LARGE SCALE GENOMIC DNA]</scope>
    <source>
        <strain evidence="2">Tcor2-1</strain>
        <tissue evidence="2">Whole body</tissue>
    </source>
</reference>
<dbReference type="Pfam" id="PF10545">
    <property type="entry name" value="MADF_DNA_bdg"/>
    <property type="match status" value="1"/>
</dbReference>
<dbReference type="AlphaFoldDB" id="A0A151IVM1"/>
<dbReference type="EMBL" id="KQ980895">
    <property type="protein sequence ID" value="KYN11738.1"/>
    <property type="molecule type" value="Genomic_DNA"/>
</dbReference>
<accession>A0A151IVM1</accession>